<name>A0A7S8E8G5_9CHLR</name>
<evidence type="ECO:0000256" key="1">
    <source>
        <dbReference type="ARBA" id="ARBA00008635"/>
    </source>
</evidence>
<feature type="binding site" evidence="3">
    <location>
        <position position="130"/>
    </location>
    <ligand>
        <name>a divalent metal cation</name>
        <dbReference type="ChEBI" id="CHEBI:60240"/>
    </ligand>
</feature>
<reference evidence="4 5" key="1">
    <citation type="submission" date="2020-02" db="EMBL/GenBank/DDBJ databases">
        <authorList>
            <person name="Zheng R.K."/>
            <person name="Sun C.M."/>
        </authorList>
    </citation>
    <scope>NUCLEOTIDE SEQUENCE [LARGE SCALE GENOMIC DNA]</scope>
    <source>
        <strain evidence="5">rifampicinis</strain>
    </source>
</reference>
<dbReference type="KEGG" id="pmet:G4Y79_22025"/>
<keyword evidence="5" id="KW-1185">Reference proteome</keyword>
<dbReference type="Proteomes" id="UP000594468">
    <property type="component" value="Chromosome"/>
</dbReference>
<evidence type="ECO:0000256" key="2">
    <source>
        <dbReference type="ARBA" id="ARBA00022723"/>
    </source>
</evidence>
<dbReference type="GO" id="GO:0046872">
    <property type="term" value="F:metal ion binding"/>
    <property type="evidence" value="ECO:0007669"/>
    <property type="project" value="UniProtKB-KW"/>
</dbReference>
<evidence type="ECO:0000313" key="5">
    <source>
        <dbReference type="Proteomes" id="UP000594468"/>
    </source>
</evidence>
<sequence>MKIDDIKLMFDYNVWANHLILDMAEQVTLEQLWMPQSVSWGSLGGTLVHNMDTEFGWRILIQKGFPTPVLKNEDFPDVAAIRARWTAEESDMQAYLDSLTDEDMETVIRYQGDVPRERVLWHCLWHVVNHGMQHRSECAAMLTNFGYSPGDLDFTLYLNNHPRQ</sequence>
<feature type="binding site" evidence="3">
    <location>
        <position position="134"/>
    </location>
    <ligand>
        <name>a divalent metal cation</name>
        <dbReference type="ChEBI" id="CHEBI:60240"/>
    </ligand>
</feature>
<accession>A0A7S8E8G5</accession>
<evidence type="ECO:0000256" key="3">
    <source>
        <dbReference type="PIRSR" id="PIRSR607837-1"/>
    </source>
</evidence>
<dbReference type="InterPro" id="IPR034660">
    <property type="entry name" value="DinB/YfiT-like"/>
</dbReference>
<organism evidence="4 5">
    <name type="scientific">Phototrophicus methaneseepsis</name>
    <dbReference type="NCBI Taxonomy" id="2710758"/>
    <lineage>
        <taxon>Bacteria</taxon>
        <taxon>Bacillati</taxon>
        <taxon>Chloroflexota</taxon>
        <taxon>Candidatus Thermofontia</taxon>
        <taxon>Phototrophicales</taxon>
        <taxon>Phototrophicaceae</taxon>
        <taxon>Phototrophicus</taxon>
    </lineage>
</organism>
<dbReference type="EMBL" id="CP062983">
    <property type="protein sequence ID" value="QPC82330.1"/>
    <property type="molecule type" value="Genomic_DNA"/>
</dbReference>
<protein>
    <submittedName>
        <fullName evidence="4">DinB family protein</fullName>
    </submittedName>
</protein>
<dbReference type="AlphaFoldDB" id="A0A7S8E8G5"/>
<dbReference type="Gene3D" id="1.20.120.450">
    <property type="entry name" value="dinb family like domain"/>
    <property type="match status" value="1"/>
</dbReference>
<dbReference type="RefSeq" id="WP_195170399.1">
    <property type="nucleotide sequence ID" value="NZ_CP062983.1"/>
</dbReference>
<dbReference type="SUPFAM" id="SSF109854">
    <property type="entry name" value="DinB/YfiT-like putative metalloenzymes"/>
    <property type="match status" value="1"/>
</dbReference>
<evidence type="ECO:0000313" key="4">
    <source>
        <dbReference type="EMBL" id="QPC82330.1"/>
    </source>
</evidence>
<gene>
    <name evidence="4" type="ORF">G4Y79_22025</name>
</gene>
<proteinExistence type="inferred from homology"/>
<keyword evidence="2 3" id="KW-0479">Metal-binding</keyword>
<comment type="similarity">
    <text evidence="1">Belongs to the DinB family.</text>
</comment>
<dbReference type="PANTHER" id="PTHR37302:SF3">
    <property type="entry name" value="DAMAGE-INDUCIBLE PROTEIN DINB"/>
    <property type="match status" value="1"/>
</dbReference>
<dbReference type="InterPro" id="IPR007837">
    <property type="entry name" value="DinB"/>
</dbReference>
<feature type="binding site" evidence="3">
    <location>
        <position position="49"/>
    </location>
    <ligand>
        <name>a divalent metal cation</name>
        <dbReference type="ChEBI" id="CHEBI:60240"/>
    </ligand>
</feature>
<dbReference type="Pfam" id="PF05163">
    <property type="entry name" value="DinB"/>
    <property type="match status" value="1"/>
</dbReference>
<dbReference type="PANTHER" id="PTHR37302">
    <property type="entry name" value="SLR1116 PROTEIN"/>
    <property type="match status" value="1"/>
</dbReference>